<dbReference type="AlphaFoldDB" id="A0A5J4ZYU8"/>
<accession>A0A5J4ZYU8</accession>
<evidence type="ECO:0000313" key="3">
    <source>
        <dbReference type="Proteomes" id="UP000325577"/>
    </source>
</evidence>
<proteinExistence type="predicted"/>
<dbReference type="Proteomes" id="UP000325577">
    <property type="component" value="Linkage Group LG4"/>
</dbReference>
<organism evidence="2 3">
    <name type="scientific">Nyssa sinensis</name>
    <dbReference type="NCBI Taxonomy" id="561372"/>
    <lineage>
        <taxon>Eukaryota</taxon>
        <taxon>Viridiplantae</taxon>
        <taxon>Streptophyta</taxon>
        <taxon>Embryophyta</taxon>
        <taxon>Tracheophyta</taxon>
        <taxon>Spermatophyta</taxon>
        <taxon>Magnoliopsida</taxon>
        <taxon>eudicotyledons</taxon>
        <taxon>Gunneridae</taxon>
        <taxon>Pentapetalae</taxon>
        <taxon>asterids</taxon>
        <taxon>Cornales</taxon>
        <taxon>Nyssaceae</taxon>
        <taxon>Nyssa</taxon>
    </lineage>
</organism>
<gene>
    <name evidence="2" type="ORF">F0562_010564</name>
</gene>
<sequence>MSNGRAKHPPEKRSGWPNWMPRRLRQPDYRLPKNVRRERYGFRPLFCPWAILSVVLCLKLASHRKEDLQNGTVNVVSDDLMVCQDENFDLKNAKLVEATYLIQSQFLDDL</sequence>
<keyword evidence="3" id="KW-1185">Reference proteome</keyword>
<feature type="region of interest" description="Disordered" evidence="1">
    <location>
        <begin position="1"/>
        <end position="23"/>
    </location>
</feature>
<protein>
    <submittedName>
        <fullName evidence="2">Uncharacterized protein</fullName>
    </submittedName>
</protein>
<name>A0A5J4ZYU8_9ASTE</name>
<evidence type="ECO:0000313" key="2">
    <source>
        <dbReference type="EMBL" id="KAA8524005.1"/>
    </source>
</evidence>
<evidence type="ECO:0000256" key="1">
    <source>
        <dbReference type="SAM" id="MobiDB-lite"/>
    </source>
</evidence>
<dbReference type="EMBL" id="CM018047">
    <property type="protein sequence ID" value="KAA8524005.1"/>
    <property type="molecule type" value="Genomic_DNA"/>
</dbReference>
<reference evidence="2 3" key="1">
    <citation type="submission" date="2019-09" db="EMBL/GenBank/DDBJ databases">
        <title>A chromosome-level genome assembly of the Chinese tupelo Nyssa sinensis.</title>
        <authorList>
            <person name="Yang X."/>
            <person name="Kang M."/>
            <person name="Yang Y."/>
            <person name="Xiong H."/>
            <person name="Wang M."/>
            <person name="Zhang Z."/>
            <person name="Wang Z."/>
            <person name="Wu H."/>
            <person name="Ma T."/>
            <person name="Liu J."/>
            <person name="Xi Z."/>
        </authorList>
    </citation>
    <scope>NUCLEOTIDE SEQUENCE [LARGE SCALE GENOMIC DNA]</scope>
    <source>
        <strain evidence="2">J267</strain>
        <tissue evidence="2">Leaf</tissue>
    </source>
</reference>